<dbReference type="InParanoid" id="J0LA65"/>
<protein>
    <submittedName>
        <fullName evidence="1">Uncharacterized protein</fullName>
    </submittedName>
</protein>
<dbReference type="Proteomes" id="UP000006514">
    <property type="component" value="Unassembled WGS sequence"/>
</dbReference>
<sequence>METGVQILFVSLRLAFEPRVRIGPAIAVGNGVEACPTRLRSPAWRSAPLASVCTSTSEP</sequence>
<reference evidence="2" key="1">
    <citation type="journal article" date="2012" name="Science">
        <title>The Paleozoic origin of enzymatic lignin decomposition reconstructed from 31 fungal genomes.</title>
        <authorList>
            <person name="Floudas D."/>
            <person name="Binder M."/>
            <person name="Riley R."/>
            <person name="Barry K."/>
            <person name="Blanchette R.A."/>
            <person name="Henrissat B."/>
            <person name="Martinez A.T."/>
            <person name="Otillar R."/>
            <person name="Spatafora J.W."/>
            <person name="Yadav J.S."/>
            <person name="Aerts A."/>
            <person name="Benoit I."/>
            <person name="Boyd A."/>
            <person name="Carlson A."/>
            <person name="Copeland A."/>
            <person name="Coutinho P.M."/>
            <person name="de Vries R.P."/>
            <person name="Ferreira P."/>
            <person name="Findley K."/>
            <person name="Foster B."/>
            <person name="Gaskell J."/>
            <person name="Glotzer D."/>
            <person name="Gorecki P."/>
            <person name="Heitman J."/>
            <person name="Hesse C."/>
            <person name="Hori C."/>
            <person name="Igarashi K."/>
            <person name="Jurgens J.A."/>
            <person name="Kallen N."/>
            <person name="Kersten P."/>
            <person name="Kohler A."/>
            <person name="Kuees U."/>
            <person name="Kumar T.K.A."/>
            <person name="Kuo A."/>
            <person name="LaButti K."/>
            <person name="Larrondo L.F."/>
            <person name="Lindquist E."/>
            <person name="Ling A."/>
            <person name="Lombard V."/>
            <person name="Lucas S."/>
            <person name="Lundell T."/>
            <person name="Martin R."/>
            <person name="McLaughlin D.J."/>
            <person name="Morgenstern I."/>
            <person name="Morin E."/>
            <person name="Murat C."/>
            <person name="Nagy L.G."/>
            <person name="Nolan M."/>
            <person name="Ohm R.A."/>
            <person name="Patyshakuliyeva A."/>
            <person name="Rokas A."/>
            <person name="Ruiz-Duenas F.J."/>
            <person name="Sabat G."/>
            <person name="Salamov A."/>
            <person name="Samejima M."/>
            <person name="Schmutz J."/>
            <person name="Slot J.C."/>
            <person name="St John F."/>
            <person name="Stenlid J."/>
            <person name="Sun H."/>
            <person name="Sun S."/>
            <person name="Syed K."/>
            <person name="Tsang A."/>
            <person name="Wiebenga A."/>
            <person name="Young D."/>
            <person name="Pisabarro A."/>
            <person name="Eastwood D.C."/>
            <person name="Martin F."/>
            <person name="Cullen D."/>
            <person name="Grigoriev I.V."/>
            <person name="Hibbett D.S."/>
        </authorList>
    </citation>
    <scope>NUCLEOTIDE SEQUENCE [LARGE SCALE GENOMIC DNA]</scope>
    <source>
        <strain evidence="2">TFB10046</strain>
    </source>
</reference>
<dbReference type="AlphaFoldDB" id="J0LA65"/>
<name>J0LA65_AURST</name>
<gene>
    <name evidence="1" type="ORF">AURDEDRAFT_177627</name>
</gene>
<accession>J0LA65</accession>
<organism evidence="1 2">
    <name type="scientific">Auricularia subglabra (strain TFB-10046 / SS5)</name>
    <name type="common">White-rot fungus</name>
    <name type="synonym">Auricularia delicata (strain TFB10046)</name>
    <dbReference type="NCBI Taxonomy" id="717982"/>
    <lineage>
        <taxon>Eukaryota</taxon>
        <taxon>Fungi</taxon>
        <taxon>Dikarya</taxon>
        <taxon>Basidiomycota</taxon>
        <taxon>Agaricomycotina</taxon>
        <taxon>Agaricomycetes</taxon>
        <taxon>Auriculariales</taxon>
        <taxon>Auriculariaceae</taxon>
        <taxon>Auricularia</taxon>
    </lineage>
</organism>
<keyword evidence="2" id="KW-1185">Reference proteome</keyword>
<proteinExistence type="predicted"/>
<dbReference type="EMBL" id="JH688316">
    <property type="protein sequence ID" value="EJD33296.1"/>
    <property type="molecule type" value="Genomic_DNA"/>
</dbReference>
<evidence type="ECO:0000313" key="1">
    <source>
        <dbReference type="EMBL" id="EJD33296.1"/>
    </source>
</evidence>
<evidence type="ECO:0000313" key="2">
    <source>
        <dbReference type="Proteomes" id="UP000006514"/>
    </source>
</evidence>
<dbReference type="KEGG" id="adl:AURDEDRAFT_177627"/>